<dbReference type="Proteomes" id="UP001189429">
    <property type="component" value="Unassembled WGS sequence"/>
</dbReference>
<organism evidence="1 2">
    <name type="scientific">Prorocentrum cordatum</name>
    <dbReference type="NCBI Taxonomy" id="2364126"/>
    <lineage>
        <taxon>Eukaryota</taxon>
        <taxon>Sar</taxon>
        <taxon>Alveolata</taxon>
        <taxon>Dinophyceae</taxon>
        <taxon>Prorocentrales</taxon>
        <taxon>Prorocentraceae</taxon>
        <taxon>Prorocentrum</taxon>
    </lineage>
</organism>
<evidence type="ECO:0008006" key="3">
    <source>
        <dbReference type="Google" id="ProtNLM"/>
    </source>
</evidence>
<feature type="non-terminal residue" evidence="1">
    <location>
        <position position="327"/>
    </location>
</feature>
<name>A0ABN9S148_9DINO</name>
<gene>
    <name evidence="1" type="ORF">PCOR1329_LOCUS25556</name>
</gene>
<keyword evidence="2" id="KW-1185">Reference proteome</keyword>
<dbReference type="SUPFAM" id="SSF58113">
    <property type="entry name" value="Apolipoprotein A-I"/>
    <property type="match status" value="1"/>
</dbReference>
<evidence type="ECO:0000313" key="2">
    <source>
        <dbReference type="Proteomes" id="UP001189429"/>
    </source>
</evidence>
<accession>A0ABN9S148</accession>
<proteinExistence type="predicted"/>
<protein>
    <recommendedName>
        <fullName evidence="3">UBP-type domain-containing protein</fullName>
    </recommendedName>
</protein>
<sequence>MTRSPQNCPESVAIWTKGGGTQRIPSPWVYRDHDDEGIWKCYVCGGKEMCESHAMSEKHAQKVWYYCFGYGKKHGPGKLMNAVESSVRHNDNFAHPCRGAGGAASMLESQGCDDHRGAQAAAAAEEVPSGTRWAAAAAAAGPQGAGEAEVTLVEIFKMDSNSNSSQIELGPSIDQKLDGVIALTSTMGQIMDKATKLIEKIDGSAADQKGPTVEANIDEVKQSFESTLQTLEAKIGEVKNIVEKQSKQSEHTIKSMKEFKKDMEGKIDEVKTCFDSQVPTLTAQMAEVKTSFESQVPTLEAKIDEVKSEVRSSFDTKVPMLETKIDG</sequence>
<evidence type="ECO:0000313" key="1">
    <source>
        <dbReference type="EMBL" id="CAK0825427.1"/>
    </source>
</evidence>
<dbReference type="Gene3D" id="1.20.120.20">
    <property type="entry name" value="Apolipoprotein"/>
    <property type="match status" value="1"/>
</dbReference>
<comment type="caution">
    <text evidence="1">The sequence shown here is derived from an EMBL/GenBank/DDBJ whole genome shotgun (WGS) entry which is preliminary data.</text>
</comment>
<dbReference type="EMBL" id="CAUYUJ010008936">
    <property type="protein sequence ID" value="CAK0825427.1"/>
    <property type="molecule type" value="Genomic_DNA"/>
</dbReference>
<reference evidence="1" key="1">
    <citation type="submission" date="2023-10" db="EMBL/GenBank/DDBJ databases">
        <authorList>
            <person name="Chen Y."/>
            <person name="Shah S."/>
            <person name="Dougan E. K."/>
            <person name="Thang M."/>
            <person name="Chan C."/>
        </authorList>
    </citation>
    <scope>NUCLEOTIDE SEQUENCE [LARGE SCALE GENOMIC DNA]</scope>
</reference>